<dbReference type="InterPro" id="IPR036291">
    <property type="entry name" value="NAD(P)-bd_dom_sf"/>
</dbReference>
<dbReference type="InterPro" id="IPR020904">
    <property type="entry name" value="Sc_DH/Rdtase_CS"/>
</dbReference>
<dbReference type="GO" id="GO:0016616">
    <property type="term" value="F:oxidoreductase activity, acting on the CH-OH group of donors, NAD or NADP as acceptor"/>
    <property type="evidence" value="ECO:0007669"/>
    <property type="project" value="TreeGrafter"/>
</dbReference>
<accession>A0A100VKM9</accession>
<dbReference type="Proteomes" id="UP000069697">
    <property type="component" value="Unassembled WGS sequence"/>
</dbReference>
<dbReference type="InterPro" id="IPR002347">
    <property type="entry name" value="SDR_fam"/>
</dbReference>
<dbReference type="GO" id="GO:0006633">
    <property type="term" value="P:fatty acid biosynthetic process"/>
    <property type="evidence" value="ECO:0007669"/>
    <property type="project" value="TreeGrafter"/>
</dbReference>
<dbReference type="EMBL" id="BCNV01000001">
    <property type="protein sequence ID" value="GAS81501.1"/>
    <property type="molecule type" value="Genomic_DNA"/>
</dbReference>
<dbReference type="SUPFAM" id="SSF51735">
    <property type="entry name" value="NAD(P)-binding Rossmann-fold domains"/>
    <property type="match status" value="1"/>
</dbReference>
<name>A0A100VKM9_PAEAM</name>
<protein>
    <submittedName>
        <fullName evidence="3">3-oxoacyl-(Acyl-carrier-protein) reductase</fullName>
    </submittedName>
</protein>
<evidence type="ECO:0000256" key="2">
    <source>
        <dbReference type="ARBA" id="ARBA00023002"/>
    </source>
</evidence>
<evidence type="ECO:0000313" key="4">
    <source>
        <dbReference type="Proteomes" id="UP000069697"/>
    </source>
</evidence>
<dbReference type="Pfam" id="PF13561">
    <property type="entry name" value="adh_short_C2"/>
    <property type="match status" value="1"/>
</dbReference>
<dbReference type="PROSITE" id="PS00061">
    <property type="entry name" value="ADH_SHORT"/>
    <property type="match status" value="1"/>
</dbReference>
<proteinExistence type="inferred from homology"/>
<dbReference type="PANTHER" id="PTHR42760">
    <property type="entry name" value="SHORT-CHAIN DEHYDROGENASES/REDUCTASES FAMILY MEMBER"/>
    <property type="match status" value="1"/>
</dbReference>
<gene>
    <name evidence="3" type="ORF">PAHA3_1575</name>
</gene>
<dbReference type="PRINTS" id="PR00080">
    <property type="entry name" value="SDRFAMILY"/>
</dbReference>
<dbReference type="Gene3D" id="3.40.50.720">
    <property type="entry name" value="NAD(P)-binding Rossmann-like Domain"/>
    <property type="match status" value="1"/>
</dbReference>
<dbReference type="FunFam" id="3.40.50.720:FF:000173">
    <property type="entry name" value="3-oxoacyl-[acyl-carrier protein] reductase"/>
    <property type="match status" value="1"/>
</dbReference>
<evidence type="ECO:0000313" key="3">
    <source>
        <dbReference type="EMBL" id="GAS81501.1"/>
    </source>
</evidence>
<dbReference type="GO" id="GO:0048038">
    <property type="term" value="F:quinone binding"/>
    <property type="evidence" value="ECO:0007669"/>
    <property type="project" value="TreeGrafter"/>
</dbReference>
<dbReference type="AlphaFoldDB" id="A0A100VKM9"/>
<comment type="caution">
    <text evidence="3">The sequence shown here is derived from an EMBL/GenBank/DDBJ whole genome shotgun (WGS) entry which is preliminary data.</text>
</comment>
<dbReference type="PRINTS" id="PR00081">
    <property type="entry name" value="GDHRDH"/>
</dbReference>
<dbReference type="RefSeq" id="WP_062834201.1">
    <property type="nucleotide sequence ID" value="NZ_BCNV01000001.1"/>
</dbReference>
<dbReference type="PANTHER" id="PTHR42760:SF83">
    <property type="entry name" value="(3R)-3-HYDROXYACYL-COA DEHYDROGENASE"/>
    <property type="match status" value="1"/>
</dbReference>
<reference evidence="4" key="2">
    <citation type="submission" date="2016-01" db="EMBL/GenBank/DDBJ databases">
        <title>Draft Genome Sequence of Paenibacillus amylolyticus Heshi-A3 that Was Isolated from Fermented Rice Bran with Aging Salted Mackerel, Which Was Named Heshiko as Traditional Fermented Seafood in Japan.</title>
        <authorList>
            <person name="Akuzawa S."/>
            <person name="Nakagawa J."/>
            <person name="Kanekatsu T."/>
            <person name="Kubota E."/>
            <person name="Ohtake R."/>
            <person name="Suzuki T."/>
            <person name="Kanesaki Y."/>
        </authorList>
    </citation>
    <scope>NUCLEOTIDE SEQUENCE [LARGE SCALE GENOMIC DNA]</scope>
    <source>
        <strain evidence="4">Heshi-A3</strain>
    </source>
</reference>
<keyword evidence="2" id="KW-0560">Oxidoreductase</keyword>
<sequence length="254" mass="27678">MTERRFIGKKVVITGAAGVFGRWIARAYAVEGAKLYLSDIREDALRDVADELKQEGVEVHWHVTNLVDEHSVNELVHVVEHQWNAPDIVINNAGIYPYRTLMNMTLQDWNDTMDLNLAAPFLLTQQFANQMIVSGVEGSFINISSGAASTAGVGMGNYSVSKVGIEMLTKTFALELSPYRIRVNAVVPGYAPGSEVSVMTQAHTEHMIKITPLGRTSGPDDAPQAILYLTSELASFITGSILTVDGGRTAGRLK</sequence>
<reference evidence="3 4" key="1">
    <citation type="journal article" date="2016" name="Genome Announc.">
        <title>Draft Genome Sequence of Paenibacillus amylolyticus Heshi-A3, Isolated from Fermented Rice Bran in a Japanese Fermented Seafood Dish.</title>
        <authorList>
            <person name="Akuzawa S."/>
            <person name="Nagaoka J."/>
            <person name="Kanekatsu M."/>
            <person name="Kubota E."/>
            <person name="Ohtake R."/>
            <person name="Suzuki T."/>
            <person name="Kanesaki Y."/>
        </authorList>
    </citation>
    <scope>NUCLEOTIDE SEQUENCE [LARGE SCALE GENOMIC DNA]</scope>
    <source>
        <strain evidence="3 4">Heshi-A3</strain>
    </source>
</reference>
<evidence type="ECO:0000256" key="1">
    <source>
        <dbReference type="ARBA" id="ARBA00006484"/>
    </source>
</evidence>
<organism evidence="3 4">
    <name type="scientific">Paenibacillus amylolyticus</name>
    <dbReference type="NCBI Taxonomy" id="1451"/>
    <lineage>
        <taxon>Bacteria</taxon>
        <taxon>Bacillati</taxon>
        <taxon>Bacillota</taxon>
        <taxon>Bacilli</taxon>
        <taxon>Bacillales</taxon>
        <taxon>Paenibacillaceae</taxon>
        <taxon>Paenibacillus</taxon>
    </lineage>
</organism>
<comment type="similarity">
    <text evidence="1">Belongs to the short-chain dehydrogenases/reductases (SDR) family.</text>
</comment>